<dbReference type="KEGG" id="hlo:J0X27_04200"/>
<dbReference type="RefSeq" id="WP_207271195.1">
    <property type="nucleotide sequence ID" value="NZ_CP071463.1"/>
</dbReference>
<evidence type="ECO:0000313" key="3">
    <source>
        <dbReference type="Proteomes" id="UP000663191"/>
    </source>
</evidence>
<dbReference type="GeneID" id="63182918"/>
<name>A0A8A2UBQ0_9EURY</name>
<organism evidence="2 3">
    <name type="scientific">Natrinema longum</name>
    <dbReference type="NCBI Taxonomy" id="370324"/>
    <lineage>
        <taxon>Archaea</taxon>
        <taxon>Methanobacteriati</taxon>
        <taxon>Methanobacteriota</taxon>
        <taxon>Stenosarchaea group</taxon>
        <taxon>Halobacteria</taxon>
        <taxon>Halobacteriales</taxon>
        <taxon>Natrialbaceae</taxon>
        <taxon>Natrinema</taxon>
    </lineage>
</organism>
<keyword evidence="3" id="KW-1185">Reference proteome</keyword>
<feature type="region of interest" description="Disordered" evidence="1">
    <location>
        <begin position="1"/>
        <end position="22"/>
    </location>
</feature>
<gene>
    <name evidence="2" type="ORF">J0X27_04200</name>
</gene>
<evidence type="ECO:0000313" key="2">
    <source>
        <dbReference type="EMBL" id="QSW86043.1"/>
    </source>
</evidence>
<dbReference type="EMBL" id="CP071463">
    <property type="protein sequence ID" value="QSW86043.1"/>
    <property type="molecule type" value="Genomic_DNA"/>
</dbReference>
<evidence type="ECO:0000256" key="1">
    <source>
        <dbReference type="SAM" id="MobiDB-lite"/>
    </source>
</evidence>
<dbReference type="AlphaFoldDB" id="A0A8A2UBQ0"/>
<accession>A0A8A2UBQ0</accession>
<protein>
    <submittedName>
        <fullName evidence="2">Uncharacterized protein</fullName>
    </submittedName>
</protein>
<feature type="compositionally biased region" description="Polar residues" evidence="1">
    <location>
        <begin position="1"/>
        <end position="12"/>
    </location>
</feature>
<dbReference type="Proteomes" id="UP000663191">
    <property type="component" value="Chromosome"/>
</dbReference>
<reference evidence="2 3" key="1">
    <citation type="journal article" date="2006" name="Int. J. Syst. Evol. Microbiol.">
        <title>Haloterrigena longa sp. nov. and Haloterrigena limicola sp. nov., extremely halophilic archaea isolated from a salt lake.</title>
        <authorList>
            <person name="Cui H.L."/>
            <person name="Tohty D."/>
            <person name="Zhou P.J."/>
            <person name="Liu S.J."/>
        </authorList>
    </citation>
    <scope>NUCLEOTIDE SEQUENCE [LARGE SCALE GENOMIC DNA]</scope>
    <source>
        <strain evidence="2 3">ABH32</strain>
    </source>
</reference>
<proteinExistence type="predicted"/>
<sequence>MSSATDPSNDIPSNHELSERMTQIEQKLDHVTELLERMETDLEEDLDVVEEDLEELRPKTSRLWLIYKGGKWTTGLLVGSGLVGIALTSLV</sequence>